<dbReference type="Gene3D" id="3.30.200.20">
    <property type="entry name" value="Phosphorylase Kinase, domain 1"/>
    <property type="match status" value="1"/>
</dbReference>
<feature type="compositionally biased region" description="Polar residues" evidence="5">
    <location>
        <begin position="433"/>
        <end position="442"/>
    </location>
</feature>
<feature type="domain" description="Protein kinase" evidence="6">
    <location>
        <begin position="12"/>
        <end position="374"/>
    </location>
</feature>
<evidence type="ECO:0000259" key="6">
    <source>
        <dbReference type="PROSITE" id="PS50011"/>
    </source>
</evidence>
<dbReference type="GO" id="GO:0004674">
    <property type="term" value="F:protein serine/threonine kinase activity"/>
    <property type="evidence" value="ECO:0007669"/>
    <property type="project" value="UniProtKB-KW"/>
</dbReference>
<evidence type="ECO:0000256" key="4">
    <source>
        <dbReference type="PROSITE-ProRule" id="PRU10141"/>
    </source>
</evidence>
<dbReference type="Proteomes" id="UP000738325">
    <property type="component" value="Unassembled WGS sequence"/>
</dbReference>
<keyword evidence="8" id="KW-1185">Reference proteome</keyword>
<dbReference type="InterPro" id="IPR050235">
    <property type="entry name" value="CK1_Ser-Thr_kinase"/>
</dbReference>
<feature type="region of interest" description="Disordered" evidence="5">
    <location>
        <begin position="481"/>
        <end position="513"/>
    </location>
</feature>
<feature type="compositionally biased region" description="Polar residues" evidence="5">
    <location>
        <begin position="374"/>
        <end position="384"/>
    </location>
</feature>
<keyword evidence="2 4" id="KW-0547">Nucleotide-binding</keyword>
<dbReference type="Gene3D" id="1.10.510.10">
    <property type="entry name" value="Transferase(Phosphotransferase) domain 1"/>
    <property type="match status" value="2"/>
</dbReference>
<keyword evidence="7" id="KW-0723">Serine/threonine-protein kinase</keyword>
<evidence type="ECO:0000256" key="3">
    <source>
        <dbReference type="ARBA" id="ARBA00022840"/>
    </source>
</evidence>
<dbReference type="InterPro" id="IPR008271">
    <property type="entry name" value="Ser/Thr_kinase_AS"/>
</dbReference>
<keyword evidence="7" id="KW-0808">Transferase</keyword>
<dbReference type="PROSITE" id="PS00107">
    <property type="entry name" value="PROTEIN_KINASE_ATP"/>
    <property type="match status" value="1"/>
</dbReference>
<feature type="region of interest" description="Disordered" evidence="5">
    <location>
        <begin position="919"/>
        <end position="979"/>
    </location>
</feature>
<protein>
    <recommendedName>
        <fullName evidence="1">non-specific serine/threonine protein kinase</fullName>
        <ecNumber evidence="1">2.7.11.1</ecNumber>
    </recommendedName>
</protein>
<evidence type="ECO:0000313" key="8">
    <source>
        <dbReference type="Proteomes" id="UP000738325"/>
    </source>
</evidence>
<feature type="compositionally biased region" description="Gly residues" evidence="5">
    <location>
        <begin position="957"/>
        <end position="972"/>
    </location>
</feature>
<feature type="compositionally biased region" description="Gly residues" evidence="5">
    <location>
        <begin position="769"/>
        <end position="778"/>
    </location>
</feature>
<dbReference type="SMART" id="SM00220">
    <property type="entry name" value="S_TKc"/>
    <property type="match status" value="1"/>
</dbReference>
<dbReference type="SUPFAM" id="SSF56112">
    <property type="entry name" value="Protein kinase-like (PK-like)"/>
    <property type="match status" value="1"/>
</dbReference>
<feature type="compositionally biased region" description="Basic and acidic residues" evidence="5">
    <location>
        <begin position="395"/>
        <end position="419"/>
    </location>
</feature>
<dbReference type="GO" id="GO:0005524">
    <property type="term" value="F:ATP binding"/>
    <property type="evidence" value="ECO:0007669"/>
    <property type="project" value="UniProtKB-UniRule"/>
</dbReference>
<comment type="caution">
    <text evidence="7">The sequence shown here is derived from an EMBL/GenBank/DDBJ whole genome shotgun (WGS) entry which is preliminary data.</text>
</comment>
<keyword evidence="3 4" id="KW-0067">ATP-binding</keyword>
<dbReference type="PROSITE" id="PS00108">
    <property type="entry name" value="PROTEIN_KINASE_ST"/>
    <property type="match status" value="1"/>
</dbReference>
<dbReference type="EMBL" id="JAAAIP010000009">
    <property type="protein sequence ID" value="KAG0329924.1"/>
    <property type="molecule type" value="Genomic_DNA"/>
</dbReference>
<dbReference type="CDD" id="cd14016">
    <property type="entry name" value="STKc_CK1"/>
    <property type="match status" value="1"/>
</dbReference>
<keyword evidence="7" id="KW-0418">Kinase</keyword>
<feature type="region of interest" description="Disordered" evidence="5">
    <location>
        <begin position="374"/>
        <end position="442"/>
    </location>
</feature>
<proteinExistence type="predicted"/>
<dbReference type="Pfam" id="PF00069">
    <property type="entry name" value="Pkinase"/>
    <property type="match status" value="1"/>
</dbReference>
<dbReference type="PANTHER" id="PTHR11909">
    <property type="entry name" value="CASEIN KINASE-RELATED"/>
    <property type="match status" value="1"/>
</dbReference>
<evidence type="ECO:0000256" key="2">
    <source>
        <dbReference type="ARBA" id="ARBA00022741"/>
    </source>
</evidence>
<feature type="compositionally biased region" description="Gly residues" evidence="5">
    <location>
        <begin position="790"/>
        <end position="802"/>
    </location>
</feature>
<evidence type="ECO:0000313" key="7">
    <source>
        <dbReference type="EMBL" id="KAG0329924.1"/>
    </source>
</evidence>
<accession>A0A9P6RZ13</accession>
<sequence length="979" mass="105464">MGSSKTIIGGEYLVLGKIGEGSFGEVFRATHIATGVDYAIKREPINVPHPQLEHEARIYEHLAGGVGIPNMRWFGQEGMYHTMVIDLLGPNLKQVRRENEKFPLSFVIELGVQMITQLESIHKRGLVYRDIKPENFLLDSDIDLPEAPSGSTTVTLSTSGGSIASLKSSSSYTPPSFPDHHALRYFNDTRQRQYSLDPEMCNVSPVSPTRASYGRPLLSIVDFGLAAFYRDAATGKHIPNRGSTKHKVGTARYSSINIHCGREHTRRDDIESVGYMLIEFLIGNLPWSGLSARNSRQGWAKMREIKEDIELDELCDGLPKGFMTYIGYARSLKFDEEPDYEYLRNLLRSSAGRGGAESQTVRCFRELPVQHSVPSSKSAENCSTGAGAGGLPINRSDRHDPFKSKDKSSKENPLKDWRTRPQYSPPHKEKRQQYSPTSLWTTTPPDVLATTAAAAAAAAQELREKIEWDVVAEPFPDGGIGCGDTVDRSSSMWGDESNMPTRRKCSWGEDDPNSRWGQEEETFMPFQMGSFQDEATATPISMSGNQGGYAKTASGTGFGRQYAPQDVRFYCDDPPVGLTPRLGNGSGFIPAQPVLLKNRKTGAPILPPPIHPLSLSMPKDTISSSFSSATASSVSPKSLLASFSGLNVRASGAQEEQGIEQSQVPIRRESIPDVDHHHPPSGTTTAPVSSSSTASQEKNGHGGYSGAMTWAHRTRKYSNPMEPSGTSDGAGARGAGGEWWSFQSRAKGGGRNGSSSSENWQQDGRHGHGYGYGAGNGNGNANYNGNGHSRNGGGGGGGGSGGRRNPNNHHSQQHHHYQYHGWPESPNNKNGTNGISKGASDDPSITEPRSRQVSAPGLKMPLPSPKQGSTFQSRDHPRNSISTINTVTQHTAHSSTGAAPAAPATHALPPSCPVSAPIFLPPIPGPGPGFGEHRRQSRSRKCSNASLSSLQDSGFHQWGGGGAGGPNSGGSGSIRVKHK</sequence>
<feature type="compositionally biased region" description="Low complexity" evidence="5">
    <location>
        <begin position="779"/>
        <end position="789"/>
    </location>
</feature>
<feature type="binding site" evidence="4">
    <location>
        <position position="41"/>
    </location>
    <ligand>
        <name>ATP</name>
        <dbReference type="ChEBI" id="CHEBI:30616"/>
    </ligand>
</feature>
<evidence type="ECO:0000256" key="1">
    <source>
        <dbReference type="ARBA" id="ARBA00012513"/>
    </source>
</evidence>
<feature type="compositionally biased region" description="Low complexity" evidence="5">
    <location>
        <begin position="680"/>
        <end position="695"/>
    </location>
</feature>
<dbReference type="OrthoDB" id="5979581at2759"/>
<gene>
    <name evidence="7" type="primary">HRR25_2</name>
    <name evidence="7" type="ORF">BGZ99_010035</name>
</gene>
<feature type="compositionally biased region" description="Polar residues" evidence="5">
    <location>
        <begin position="942"/>
        <end position="952"/>
    </location>
</feature>
<dbReference type="InterPro" id="IPR011009">
    <property type="entry name" value="Kinase-like_dom_sf"/>
</dbReference>
<dbReference type="InterPro" id="IPR017441">
    <property type="entry name" value="Protein_kinase_ATP_BS"/>
</dbReference>
<reference evidence="7" key="1">
    <citation type="journal article" date="2020" name="Fungal Divers.">
        <title>Resolving the Mortierellaceae phylogeny through synthesis of multi-gene phylogenetics and phylogenomics.</title>
        <authorList>
            <person name="Vandepol N."/>
            <person name="Liber J."/>
            <person name="Desiro A."/>
            <person name="Na H."/>
            <person name="Kennedy M."/>
            <person name="Barry K."/>
            <person name="Grigoriev I.V."/>
            <person name="Miller A.N."/>
            <person name="O'Donnell K."/>
            <person name="Stajich J.E."/>
            <person name="Bonito G."/>
        </authorList>
    </citation>
    <scope>NUCLEOTIDE SEQUENCE</scope>
    <source>
        <strain evidence="7">REB-010B</strain>
    </source>
</reference>
<organism evidence="7 8">
    <name type="scientific">Dissophora globulifera</name>
    <dbReference type="NCBI Taxonomy" id="979702"/>
    <lineage>
        <taxon>Eukaryota</taxon>
        <taxon>Fungi</taxon>
        <taxon>Fungi incertae sedis</taxon>
        <taxon>Mucoromycota</taxon>
        <taxon>Mortierellomycotina</taxon>
        <taxon>Mortierellomycetes</taxon>
        <taxon>Mortierellales</taxon>
        <taxon>Mortierellaceae</taxon>
        <taxon>Dissophora</taxon>
    </lineage>
</organism>
<feature type="region of interest" description="Disordered" evidence="5">
    <location>
        <begin position="671"/>
        <end position="879"/>
    </location>
</feature>
<dbReference type="AlphaFoldDB" id="A0A9P6RZ13"/>
<feature type="compositionally biased region" description="Polar residues" evidence="5">
    <location>
        <begin position="825"/>
        <end position="835"/>
    </location>
</feature>
<evidence type="ECO:0000256" key="5">
    <source>
        <dbReference type="SAM" id="MobiDB-lite"/>
    </source>
</evidence>
<name>A0A9P6RZ13_9FUNG</name>
<dbReference type="PROSITE" id="PS50011">
    <property type="entry name" value="PROTEIN_KINASE_DOM"/>
    <property type="match status" value="1"/>
</dbReference>
<dbReference type="InterPro" id="IPR000719">
    <property type="entry name" value="Prot_kinase_dom"/>
</dbReference>
<dbReference type="EC" id="2.7.11.1" evidence="1"/>